<proteinExistence type="inferred from homology"/>
<organism evidence="7 8">
    <name type="scientific">Iodidimonas muriae</name>
    <dbReference type="NCBI Taxonomy" id="261467"/>
    <lineage>
        <taxon>Bacteria</taxon>
        <taxon>Pseudomonadati</taxon>
        <taxon>Pseudomonadota</taxon>
        <taxon>Alphaproteobacteria</taxon>
        <taxon>Iodidimonadales</taxon>
        <taxon>Iodidimonadaceae</taxon>
        <taxon>Iodidimonas</taxon>
    </lineage>
</organism>
<keyword evidence="3 5" id="KW-0328">Glycosyltransferase</keyword>
<protein>
    <recommendedName>
        <fullName evidence="5">Purine nucleoside phosphorylase</fullName>
        <ecNumber evidence="5">2.4.2.1</ecNumber>
    </recommendedName>
    <alternativeName>
        <fullName evidence="5">Inosine-guanosine phosphorylase</fullName>
    </alternativeName>
</protein>
<feature type="domain" description="Nucleoside phosphorylase" evidence="6">
    <location>
        <begin position="25"/>
        <end position="269"/>
    </location>
</feature>
<dbReference type="SUPFAM" id="SSF53167">
    <property type="entry name" value="Purine and uridine phosphorylases"/>
    <property type="match status" value="1"/>
</dbReference>
<evidence type="ECO:0000256" key="4">
    <source>
        <dbReference type="ARBA" id="ARBA00022679"/>
    </source>
</evidence>
<reference evidence="8" key="1">
    <citation type="journal article" date="2019" name="Int. J. Syst. Evol. Microbiol.">
        <title>The Global Catalogue of Microorganisms (GCM) 10K type strain sequencing project: providing services to taxonomists for standard genome sequencing and annotation.</title>
        <authorList>
            <consortium name="The Broad Institute Genomics Platform"/>
            <consortium name="The Broad Institute Genome Sequencing Center for Infectious Disease"/>
            <person name="Wu L."/>
            <person name="Ma J."/>
        </authorList>
    </citation>
    <scope>NUCLEOTIDE SEQUENCE [LARGE SCALE GENOMIC DNA]</scope>
    <source>
        <strain evidence="8">JCM 17843</strain>
    </source>
</reference>
<comment type="function">
    <text evidence="5">The purine nucleoside phosphorylases catalyze the phosphorolytic breakdown of the N-glycosidic bond in the beta-(deoxy)ribonucleoside molecules, with the formation of the corresponding free purine bases and pentose-1-phosphate.</text>
</comment>
<comment type="similarity">
    <text evidence="2 5">Belongs to the PNP/MTAP phosphorylase family.</text>
</comment>
<gene>
    <name evidence="7" type="primary">deoD</name>
    <name evidence="7" type="ORF">GCM10007972_02950</name>
</gene>
<dbReference type="Pfam" id="PF01048">
    <property type="entry name" value="PNP_UDP_1"/>
    <property type="match status" value="1"/>
</dbReference>
<evidence type="ECO:0000256" key="5">
    <source>
        <dbReference type="PIRNR" id="PIRNR000477"/>
    </source>
</evidence>
<dbReference type="Proteomes" id="UP000602381">
    <property type="component" value="Unassembled WGS sequence"/>
</dbReference>
<keyword evidence="8" id="KW-1185">Reference proteome</keyword>
<evidence type="ECO:0000313" key="7">
    <source>
        <dbReference type="EMBL" id="GGO05479.1"/>
    </source>
</evidence>
<sequence length="276" mass="29580">MTDYDIDACVRAIRERHSGPFPKSALILGSGLGRFGETMQMDSVIPYGDIPGFPVSTVAGHSGKLLIGSINGAPLVCMQGRMHLYEGYPAHRLAIPIRTLKALGVEQIVITNAAGSTHLDMGPGSLMMIEDHINFSGQNPLIGPNDDRFGDRFFDMSDAWNADLRGQLQAAAKAEDVTLHSGVYLQVAGPNFETPAEVRMFAQWGADAIGMSTVPECLVAHHAGMKVAGISVVTNLAAGIAKHALSHDETITEANKAFENMQRLLARFFADGHKVA</sequence>
<comment type="pathway">
    <text evidence="1 5">Purine metabolism; purine nucleoside salvage.</text>
</comment>
<dbReference type="PANTHER" id="PTHR11904:SF9">
    <property type="entry name" value="PURINE NUCLEOSIDE PHOSPHORYLASE-RELATED"/>
    <property type="match status" value="1"/>
</dbReference>
<dbReference type="InterPro" id="IPR035994">
    <property type="entry name" value="Nucleoside_phosphorylase_sf"/>
</dbReference>
<dbReference type="InterPro" id="IPR011268">
    <property type="entry name" value="Purine_phosphorylase"/>
</dbReference>
<dbReference type="InterPro" id="IPR011270">
    <property type="entry name" value="Pur_Nuc_Pase_Ino/Guo-sp"/>
</dbReference>
<accession>A0ABQ2L708</accession>
<dbReference type="PIRSF" id="PIRSF000477">
    <property type="entry name" value="PurNPase"/>
    <property type="match status" value="1"/>
</dbReference>
<dbReference type="Gene3D" id="3.40.50.1580">
    <property type="entry name" value="Nucleoside phosphorylase domain"/>
    <property type="match status" value="1"/>
</dbReference>
<dbReference type="RefSeq" id="WP_150004766.1">
    <property type="nucleotide sequence ID" value="NZ_BMOV01000001.1"/>
</dbReference>
<evidence type="ECO:0000259" key="6">
    <source>
        <dbReference type="Pfam" id="PF01048"/>
    </source>
</evidence>
<dbReference type="PANTHER" id="PTHR11904">
    <property type="entry name" value="METHYLTHIOADENOSINE/PURINE NUCLEOSIDE PHOSPHORYLASE"/>
    <property type="match status" value="1"/>
</dbReference>
<dbReference type="NCBIfam" id="NF006054">
    <property type="entry name" value="PRK08202.1"/>
    <property type="match status" value="1"/>
</dbReference>
<evidence type="ECO:0000256" key="3">
    <source>
        <dbReference type="ARBA" id="ARBA00022676"/>
    </source>
</evidence>
<dbReference type="CDD" id="cd09009">
    <property type="entry name" value="PNP-EcPNPII_like"/>
    <property type="match status" value="1"/>
</dbReference>
<dbReference type="NCBIfam" id="TIGR01700">
    <property type="entry name" value="PNPH"/>
    <property type="match status" value="1"/>
</dbReference>
<keyword evidence="4 5" id="KW-0808">Transferase</keyword>
<evidence type="ECO:0000256" key="2">
    <source>
        <dbReference type="ARBA" id="ARBA00006751"/>
    </source>
</evidence>
<dbReference type="EMBL" id="BMOV01000001">
    <property type="protein sequence ID" value="GGO05479.1"/>
    <property type="molecule type" value="Genomic_DNA"/>
</dbReference>
<evidence type="ECO:0000256" key="1">
    <source>
        <dbReference type="ARBA" id="ARBA00005058"/>
    </source>
</evidence>
<dbReference type="NCBIfam" id="TIGR01697">
    <property type="entry name" value="PNPH-PUNA-XAPA"/>
    <property type="match status" value="1"/>
</dbReference>
<dbReference type="InterPro" id="IPR000845">
    <property type="entry name" value="Nucleoside_phosphorylase_d"/>
</dbReference>
<comment type="caution">
    <text evidence="7">The sequence shown here is derived from an EMBL/GenBank/DDBJ whole genome shotgun (WGS) entry which is preliminary data.</text>
</comment>
<dbReference type="EC" id="2.4.2.1" evidence="5"/>
<name>A0ABQ2L708_9PROT</name>
<evidence type="ECO:0000313" key="8">
    <source>
        <dbReference type="Proteomes" id="UP000602381"/>
    </source>
</evidence>